<keyword evidence="10" id="KW-0833">Ubl conjugation pathway</keyword>
<dbReference type="InterPro" id="IPR050731">
    <property type="entry name" value="HRD1_E3_ubiq-ligases"/>
</dbReference>
<dbReference type="GO" id="GO:0044695">
    <property type="term" value="C:Dsc E3 ubiquitin ligase complex"/>
    <property type="evidence" value="ECO:0007669"/>
    <property type="project" value="TreeGrafter"/>
</dbReference>
<comment type="pathway">
    <text evidence="3">Protein modification; protein ubiquitination.</text>
</comment>
<evidence type="ECO:0000256" key="12">
    <source>
        <dbReference type="ARBA" id="ARBA00022989"/>
    </source>
</evidence>
<evidence type="ECO:0000256" key="11">
    <source>
        <dbReference type="ARBA" id="ARBA00022833"/>
    </source>
</evidence>
<evidence type="ECO:0000256" key="10">
    <source>
        <dbReference type="ARBA" id="ARBA00022786"/>
    </source>
</evidence>
<organism evidence="23 24">
    <name type="scientific">Colletotrichum higginsianum (strain IMI 349063)</name>
    <name type="common">Crucifer anthracnose fungus</name>
    <dbReference type="NCBI Taxonomy" id="759273"/>
    <lineage>
        <taxon>Eukaryota</taxon>
        <taxon>Fungi</taxon>
        <taxon>Dikarya</taxon>
        <taxon>Ascomycota</taxon>
        <taxon>Pezizomycotina</taxon>
        <taxon>Sordariomycetes</taxon>
        <taxon>Hypocreomycetidae</taxon>
        <taxon>Glomerellales</taxon>
        <taxon>Glomerellaceae</taxon>
        <taxon>Colletotrichum</taxon>
        <taxon>Colletotrichum destructivum species complex</taxon>
    </lineage>
</organism>
<dbReference type="GO" id="GO:0061630">
    <property type="term" value="F:ubiquitin protein ligase activity"/>
    <property type="evidence" value="ECO:0007669"/>
    <property type="project" value="UniProtKB-EC"/>
</dbReference>
<name>H1W3J0_COLHI</name>
<evidence type="ECO:0000256" key="5">
    <source>
        <dbReference type="ARBA" id="ARBA00022679"/>
    </source>
</evidence>
<keyword evidence="12 21" id="KW-1133">Transmembrane helix</keyword>
<dbReference type="SUPFAM" id="SSF57850">
    <property type="entry name" value="RING/U-box"/>
    <property type="match status" value="1"/>
</dbReference>
<dbReference type="PANTHER" id="PTHR22763">
    <property type="entry name" value="RING ZINC FINGER PROTEIN"/>
    <property type="match status" value="1"/>
</dbReference>
<dbReference type="InterPro" id="IPR013083">
    <property type="entry name" value="Znf_RING/FYVE/PHD"/>
</dbReference>
<evidence type="ECO:0000256" key="1">
    <source>
        <dbReference type="ARBA" id="ARBA00000900"/>
    </source>
</evidence>
<feature type="region of interest" description="Disordered" evidence="20">
    <location>
        <begin position="147"/>
        <end position="166"/>
    </location>
</feature>
<dbReference type="UniPathway" id="UPA00143"/>
<dbReference type="EMBL" id="CACQ02009319">
    <property type="protein sequence ID" value="CCF47053.1"/>
    <property type="molecule type" value="Genomic_DNA"/>
</dbReference>
<evidence type="ECO:0000256" key="16">
    <source>
        <dbReference type="ARBA" id="ARBA00071072"/>
    </source>
</evidence>
<evidence type="ECO:0000256" key="3">
    <source>
        <dbReference type="ARBA" id="ARBA00004906"/>
    </source>
</evidence>
<evidence type="ECO:0000256" key="6">
    <source>
        <dbReference type="ARBA" id="ARBA00022692"/>
    </source>
</evidence>
<evidence type="ECO:0000256" key="18">
    <source>
        <dbReference type="ARBA" id="ARBA00082128"/>
    </source>
</evidence>
<keyword evidence="8" id="KW-0732">Signal</keyword>
<dbReference type="eggNOG" id="KOG0828">
    <property type="taxonomic scope" value="Eukaryota"/>
</dbReference>
<dbReference type="GO" id="GO:0008270">
    <property type="term" value="F:zinc ion binding"/>
    <property type="evidence" value="ECO:0007669"/>
    <property type="project" value="UniProtKB-KW"/>
</dbReference>
<accession>H1W3J0</accession>
<dbReference type="EC" id="2.3.2.27" evidence="4"/>
<feature type="transmembrane region" description="Helical" evidence="21">
    <location>
        <begin position="52"/>
        <end position="74"/>
    </location>
</feature>
<dbReference type="InterPro" id="IPR024766">
    <property type="entry name" value="Znf_RING_H2"/>
</dbReference>
<evidence type="ECO:0000256" key="17">
    <source>
        <dbReference type="ARBA" id="ARBA00077885"/>
    </source>
</evidence>
<comment type="subcellular location">
    <subcellularLocation>
        <location evidence="2">Endomembrane system</location>
        <topology evidence="2">Multi-pass membrane protein</topology>
    </subcellularLocation>
</comment>
<keyword evidence="7" id="KW-0479">Metal-binding</keyword>
<dbReference type="Pfam" id="PF11145">
    <property type="entry name" value="DUF2921"/>
    <property type="match status" value="1"/>
</dbReference>
<dbReference type="InterPro" id="IPR021319">
    <property type="entry name" value="DUF2921"/>
</dbReference>
<evidence type="ECO:0000256" key="20">
    <source>
        <dbReference type="SAM" id="MobiDB-lite"/>
    </source>
</evidence>
<dbReference type="SMART" id="SM00184">
    <property type="entry name" value="RING"/>
    <property type="match status" value="1"/>
</dbReference>
<dbReference type="GO" id="GO:0043161">
    <property type="term" value="P:proteasome-mediated ubiquitin-dependent protein catabolic process"/>
    <property type="evidence" value="ECO:0007669"/>
    <property type="project" value="TreeGrafter"/>
</dbReference>
<protein>
    <recommendedName>
        <fullName evidence="16">DSC E3 ubiquitin ligase complex subunit A</fullName>
        <ecNumber evidence="4">2.3.2.27</ecNumber>
    </recommendedName>
    <alternativeName>
        <fullName evidence="17">Defective for SREBP cleavage protein A</fullName>
    </alternativeName>
    <alternativeName>
        <fullName evidence="18">RING-type E3 ubiquitin transferase dscA</fullName>
    </alternativeName>
</protein>
<evidence type="ECO:0000259" key="22">
    <source>
        <dbReference type="PROSITE" id="PS50089"/>
    </source>
</evidence>
<keyword evidence="13 21" id="KW-0472">Membrane</keyword>
<keyword evidence="5" id="KW-0808">Transferase</keyword>
<feature type="transmembrane region" description="Helical" evidence="21">
    <location>
        <begin position="24"/>
        <end position="40"/>
    </location>
</feature>
<evidence type="ECO:0000256" key="19">
    <source>
        <dbReference type="PROSITE-ProRule" id="PRU00175"/>
    </source>
</evidence>
<dbReference type="PANTHER" id="PTHR22763:SF162">
    <property type="entry name" value="TRANSMEMBRANE E3 UBIQUITIN-PROTEIN LIGASE 1"/>
    <property type="match status" value="1"/>
</dbReference>
<dbReference type="AlphaFoldDB" id="H1W3J0"/>
<proteinExistence type="predicted"/>
<dbReference type="GO" id="GO:0012505">
    <property type="term" value="C:endomembrane system"/>
    <property type="evidence" value="ECO:0007669"/>
    <property type="project" value="UniProtKB-SubCell"/>
</dbReference>
<dbReference type="InterPro" id="IPR001841">
    <property type="entry name" value="Znf_RING"/>
</dbReference>
<evidence type="ECO:0000256" key="4">
    <source>
        <dbReference type="ARBA" id="ARBA00012483"/>
    </source>
</evidence>
<evidence type="ECO:0000313" key="23">
    <source>
        <dbReference type="EMBL" id="CCF47053.1"/>
    </source>
</evidence>
<dbReference type="PROSITE" id="PS50089">
    <property type="entry name" value="ZF_RING_2"/>
    <property type="match status" value="1"/>
</dbReference>
<dbReference type="VEuPathDB" id="FungiDB:CH63R_04337"/>
<dbReference type="STRING" id="759273.H1W3J0"/>
<comment type="function">
    <text evidence="14">Catalytic component of the DSC E3 ubiquitin ligase complex which is required for the srbA transcriptional activator proteolytic cleavage to release the soluble transcription factor from the membrane in low oxygen or sterol conditions. Required for growth during hypoxia and triazole drug susceptibility, as well as for virulence in a murine model of invasive pulmonary aspergillosis (IPA).</text>
</comment>
<dbReference type="GO" id="GO:0016567">
    <property type="term" value="P:protein ubiquitination"/>
    <property type="evidence" value="ECO:0007669"/>
    <property type="project" value="UniProtKB-UniPathway"/>
</dbReference>
<evidence type="ECO:0000256" key="15">
    <source>
        <dbReference type="ARBA" id="ARBA00063126"/>
    </source>
</evidence>
<dbReference type="Pfam" id="PF12678">
    <property type="entry name" value="zf-rbx1"/>
    <property type="match status" value="1"/>
</dbReference>
<dbReference type="HOGENOM" id="CLU_108607_0_0_1"/>
<evidence type="ECO:0000256" key="2">
    <source>
        <dbReference type="ARBA" id="ARBA00004127"/>
    </source>
</evidence>
<comment type="subunit">
    <text evidence="15">Component of the DSC E3 ubiquitin ligase complex composed of dscA, dscB, dscC and dscD.</text>
</comment>
<dbReference type="FunFam" id="3.30.40.10:FF:000626">
    <property type="entry name" value="Transmembrane ubiquitin ligase 1"/>
    <property type="match status" value="1"/>
</dbReference>
<keyword evidence="11" id="KW-0862">Zinc</keyword>
<feature type="domain" description="RING-type" evidence="22">
    <location>
        <begin position="174"/>
        <end position="235"/>
    </location>
</feature>
<keyword evidence="9 19" id="KW-0863">Zinc-finger</keyword>
<evidence type="ECO:0000256" key="14">
    <source>
        <dbReference type="ARBA" id="ARBA00056116"/>
    </source>
</evidence>
<sequence length="241" mass="27733">MIVSLILLVSIASTSWYPRVRNFFVNSVAMVYFSFWVPQIHRNIVRNCRRALTWQFMIGQSVLRLLPFAYFYVYDDNFLFAETDRRAFLVFCAWLWVQLWVLAFQYVLGPRFGIPKSWTPDAWDYHPVLREDGVESGGLPIGLLSEPGSPSLDRVQSGENRDGKGSSNLRAIDCAICREVLEVPVMRAGEEDPTAGGVVGVFTRRNYMVTPCRHIFHSACLEGWMRFRLQCPICREELPPL</sequence>
<feature type="transmembrane region" description="Helical" evidence="21">
    <location>
        <begin position="86"/>
        <end position="108"/>
    </location>
</feature>
<evidence type="ECO:0000256" key="8">
    <source>
        <dbReference type="ARBA" id="ARBA00022729"/>
    </source>
</evidence>
<evidence type="ECO:0000313" key="24">
    <source>
        <dbReference type="Proteomes" id="UP000007174"/>
    </source>
</evidence>
<evidence type="ECO:0000256" key="9">
    <source>
        <dbReference type="ARBA" id="ARBA00022771"/>
    </source>
</evidence>
<evidence type="ECO:0000256" key="13">
    <source>
        <dbReference type="ARBA" id="ARBA00023136"/>
    </source>
</evidence>
<evidence type="ECO:0000256" key="7">
    <source>
        <dbReference type="ARBA" id="ARBA00022723"/>
    </source>
</evidence>
<keyword evidence="6 21" id="KW-0812">Transmembrane</keyword>
<dbReference type="Proteomes" id="UP000007174">
    <property type="component" value="Unassembled WGS sequence"/>
</dbReference>
<reference evidence="24" key="1">
    <citation type="journal article" date="2012" name="Nat. Genet.">
        <title>Lifestyle transitions in plant pathogenic Colletotrichum fungi deciphered by genome and transcriptome analyses.</title>
        <authorList>
            <person name="O'Connell R.J."/>
            <person name="Thon M.R."/>
            <person name="Hacquard S."/>
            <person name="Amyotte S.G."/>
            <person name="Kleemann J."/>
            <person name="Torres M.F."/>
            <person name="Damm U."/>
            <person name="Buiate E.A."/>
            <person name="Epstein L."/>
            <person name="Alkan N."/>
            <person name="Altmueller J."/>
            <person name="Alvarado-Balderrama L."/>
            <person name="Bauser C.A."/>
            <person name="Becker C."/>
            <person name="Birren B.W."/>
            <person name="Chen Z."/>
            <person name="Choi J."/>
            <person name="Crouch J.A."/>
            <person name="Duvick J.P."/>
            <person name="Farman M.A."/>
            <person name="Gan P."/>
            <person name="Heiman D."/>
            <person name="Henrissat B."/>
            <person name="Howard R.J."/>
            <person name="Kabbage M."/>
            <person name="Koch C."/>
            <person name="Kracher B."/>
            <person name="Kubo Y."/>
            <person name="Law A.D."/>
            <person name="Lebrun M.-H."/>
            <person name="Lee Y.-H."/>
            <person name="Miyara I."/>
            <person name="Moore N."/>
            <person name="Neumann U."/>
            <person name="Nordstroem K."/>
            <person name="Panaccione D.G."/>
            <person name="Panstruga R."/>
            <person name="Place M."/>
            <person name="Proctor R.H."/>
            <person name="Prusky D."/>
            <person name="Rech G."/>
            <person name="Reinhardt R."/>
            <person name="Rollins J.A."/>
            <person name="Rounsley S."/>
            <person name="Schardl C.L."/>
            <person name="Schwartz D.C."/>
            <person name="Shenoy N."/>
            <person name="Shirasu K."/>
            <person name="Sikhakolli U.R."/>
            <person name="Stueber K."/>
            <person name="Sukno S.A."/>
            <person name="Sweigard J.A."/>
            <person name="Takano Y."/>
            <person name="Takahara H."/>
            <person name="Trail F."/>
            <person name="van der Does H.C."/>
            <person name="Voll L.M."/>
            <person name="Will I."/>
            <person name="Young S."/>
            <person name="Zeng Q."/>
            <person name="Zhang J."/>
            <person name="Zhou S."/>
            <person name="Dickman M.B."/>
            <person name="Schulze-Lefert P."/>
            <person name="Ver Loren van Themaat E."/>
            <person name="Ma L.-J."/>
            <person name="Vaillancourt L.J."/>
        </authorList>
    </citation>
    <scope>NUCLEOTIDE SEQUENCE [LARGE SCALE GENOMIC DNA]</scope>
    <source>
        <strain evidence="24">IMI 349063</strain>
    </source>
</reference>
<comment type="catalytic activity">
    <reaction evidence="1">
        <text>S-ubiquitinyl-[E2 ubiquitin-conjugating enzyme]-L-cysteine + [acceptor protein]-L-lysine = [E2 ubiquitin-conjugating enzyme]-L-cysteine + N(6)-ubiquitinyl-[acceptor protein]-L-lysine.</text>
        <dbReference type="EC" id="2.3.2.27"/>
    </reaction>
</comment>
<gene>
    <name evidence="23" type="ORF">CH063_15599</name>
</gene>
<dbReference type="Gene3D" id="3.30.40.10">
    <property type="entry name" value="Zinc/RING finger domain, C3HC4 (zinc finger)"/>
    <property type="match status" value="1"/>
</dbReference>
<evidence type="ECO:0000256" key="21">
    <source>
        <dbReference type="SAM" id="Phobius"/>
    </source>
</evidence>